<dbReference type="EMBL" id="JACHDY010000003">
    <property type="protein sequence ID" value="MBB5318083.1"/>
    <property type="molecule type" value="Genomic_DNA"/>
</dbReference>
<reference evidence="1" key="1">
    <citation type="submission" date="2020-08" db="EMBL/GenBank/DDBJ databases">
        <title>Genomic Encyclopedia of Type Strains, Phase IV (KMG-V): Genome sequencing to study the core and pangenomes of soil and plant-associated prokaryotes.</title>
        <authorList>
            <person name="Whitman W."/>
        </authorList>
    </citation>
    <scope>NUCLEOTIDE SEQUENCE [LARGE SCALE GENOMIC DNA]</scope>
    <source>
        <strain evidence="1">M8UP27</strain>
    </source>
</reference>
<organism evidence="1 2">
    <name type="scientific">Tunturiibacter empetritectus</name>
    <dbReference type="NCBI Taxonomy" id="3069691"/>
    <lineage>
        <taxon>Bacteria</taxon>
        <taxon>Pseudomonadati</taxon>
        <taxon>Acidobacteriota</taxon>
        <taxon>Terriglobia</taxon>
        <taxon>Terriglobales</taxon>
        <taxon>Acidobacteriaceae</taxon>
        <taxon>Tunturiibacter</taxon>
    </lineage>
</organism>
<comment type="caution">
    <text evidence="1">The sequence shown here is derived from an EMBL/GenBank/DDBJ whole genome shotgun (WGS) entry which is preliminary data.</text>
</comment>
<evidence type="ECO:0000313" key="1">
    <source>
        <dbReference type="EMBL" id="MBB5318083.1"/>
    </source>
</evidence>
<dbReference type="AlphaFoldDB" id="A0A7W8IKV9"/>
<dbReference type="InterPro" id="IPR015943">
    <property type="entry name" value="WD40/YVTN_repeat-like_dom_sf"/>
</dbReference>
<gene>
    <name evidence="1" type="ORF">HDF09_002769</name>
</gene>
<sequence length="863" mass="91315">MITIRDVGPTRNTFGYSTGHSASGRMTCLDGSADGSRLYAGSFAGVWRSDDGGQNWFQLTWPQPPFGTVQGEIPGALFAPHVFDLAISPADPNIVLASALDSQFADGRDGIYRTTDGGVTWTLVHKTSFPANVAFAPDDGSLAYAAMGFDGIGLSSNGGATWSIKAVHAWHVAIAPLEANGTRRIYTVGDSIISYSTDGGTTWTQDAGVSTINLVRNALSTFRKFCDPTDGGLGGFGGSTDISFLAGAGGRVLAIEPGNPTRVYMATEGAANGPSFYYGKVADGTICNTVCERLAGEASLWVGDFSQFSATNPMAQWVQLQGPPVYFGTTSPSGVAIVRTKKTSSGFLLFFSDCSHVHVSAGTPTTVTSWHRLDGEDASVARQANPHHGNVVFVHPDPHGIAFTSDFEVTITPATGVDFPYNQCSVLDQYIGGTIWMANDGGVHWCADGGKNANSWNWPLGLETLDPVNIAGLFGIGNTPALYFGCGDNEDFFSRNGGVNWGDPGSGCGDCDTWFSDTATADRVIQFLPKRQPDDPSVVGCIGVIVSGDSSQYPDASDTGSKTFPPSTQLVAVGPPPKLVAYASSGRVLRGYRPVIKTLATEAALADGDYLFINQDLNTRVSTLLRTNSIRSIKLMSDWLDTTKAAAVGPALPMGVDLVQTSGGHFTTVFYVGDGTGKVGDGTGNVWKLDSSSNTWKQIVPNLTAPTPVGSALRWFADPYDPNGIYVLDSNGVKVSVDGGLSWFSDALLTNALTAGGMLTISASLLQDMQFSRGERQTRFVFGAAGVSCTMDFGISWFPVLNSIALPGRPESGFFDPISDLTDRAVYVECEGRSVLRIGGLPELPPFQPPPVFDLMQFAALDY</sequence>
<accession>A0A7W8IKV9</accession>
<dbReference type="Gene3D" id="2.130.10.10">
    <property type="entry name" value="YVTN repeat-like/Quinoprotein amine dehydrogenase"/>
    <property type="match status" value="3"/>
</dbReference>
<dbReference type="SUPFAM" id="SSF110296">
    <property type="entry name" value="Oligoxyloglucan reducing end-specific cellobiohydrolase"/>
    <property type="match status" value="2"/>
</dbReference>
<proteinExistence type="predicted"/>
<dbReference type="Proteomes" id="UP000568106">
    <property type="component" value="Unassembled WGS sequence"/>
</dbReference>
<protein>
    <submittedName>
        <fullName evidence="1">Photosystem II stability/assembly factor-like uncharacterized protein</fullName>
    </submittedName>
</protein>
<name>A0A7W8IKV9_9BACT</name>
<keyword evidence="2" id="KW-1185">Reference proteome</keyword>
<dbReference type="CDD" id="cd15482">
    <property type="entry name" value="Sialidase_non-viral"/>
    <property type="match status" value="1"/>
</dbReference>
<evidence type="ECO:0000313" key="2">
    <source>
        <dbReference type="Proteomes" id="UP000568106"/>
    </source>
</evidence>